<organism evidence="7 8">
    <name type="scientific">Nocardia bovistercoris</name>
    <dbReference type="NCBI Taxonomy" id="2785916"/>
    <lineage>
        <taxon>Bacteria</taxon>
        <taxon>Bacillati</taxon>
        <taxon>Actinomycetota</taxon>
        <taxon>Actinomycetes</taxon>
        <taxon>Mycobacteriales</taxon>
        <taxon>Nocardiaceae</taxon>
        <taxon>Nocardia</taxon>
    </lineage>
</organism>
<evidence type="ECO:0000313" key="8">
    <source>
        <dbReference type="Proteomes" id="UP000655751"/>
    </source>
</evidence>
<reference evidence="7" key="1">
    <citation type="submission" date="2020-11" db="EMBL/GenBank/DDBJ databases">
        <title>Nocardia NEAU-351.nov., a novel actinomycete isolated from the cow dung.</title>
        <authorList>
            <person name="Zhang X."/>
        </authorList>
    </citation>
    <scope>NUCLEOTIDE SEQUENCE</scope>
    <source>
        <strain evidence="7">NEAU-351</strain>
    </source>
</reference>
<dbReference type="InterPro" id="IPR000843">
    <property type="entry name" value="HTH_LacI"/>
</dbReference>
<keyword evidence="1" id="KW-0805">Transcription regulation</keyword>
<dbReference type="CDD" id="cd06267">
    <property type="entry name" value="PBP1_LacI_sugar_binding-like"/>
    <property type="match status" value="1"/>
</dbReference>
<keyword evidence="4" id="KW-0812">Transmembrane</keyword>
<keyword evidence="8" id="KW-1185">Reference proteome</keyword>
<gene>
    <name evidence="6" type="ORF">IT779_11020</name>
    <name evidence="7" type="ORF">IT779_33510</name>
</gene>
<dbReference type="AlphaFoldDB" id="A0A931IJM2"/>
<evidence type="ECO:0000256" key="1">
    <source>
        <dbReference type="ARBA" id="ARBA00023015"/>
    </source>
</evidence>
<evidence type="ECO:0000313" key="7">
    <source>
        <dbReference type="EMBL" id="MBH0781202.1"/>
    </source>
</evidence>
<dbReference type="InterPro" id="IPR010982">
    <property type="entry name" value="Lambda_DNA-bd_dom_sf"/>
</dbReference>
<dbReference type="InterPro" id="IPR046335">
    <property type="entry name" value="LacI/GalR-like_sensor"/>
</dbReference>
<dbReference type="CDD" id="cd01392">
    <property type="entry name" value="HTH_LacI"/>
    <property type="match status" value="1"/>
</dbReference>
<evidence type="ECO:0000256" key="4">
    <source>
        <dbReference type="SAM" id="Phobius"/>
    </source>
</evidence>
<dbReference type="EMBL" id="JADMLG010000003">
    <property type="protein sequence ID" value="MBH0776816.1"/>
    <property type="molecule type" value="Genomic_DNA"/>
</dbReference>
<dbReference type="PANTHER" id="PTHR30146">
    <property type="entry name" value="LACI-RELATED TRANSCRIPTIONAL REPRESSOR"/>
    <property type="match status" value="1"/>
</dbReference>
<dbReference type="GO" id="GO:0003700">
    <property type="term" value="F:DNA-binding transcription factor activity"/>
    <property type="evidence" value="ECO:0007669"/>
    <property type="project" value="TreeGrafter"/>
</dbReference>
<feature type="transmembrane region" description="Helical" evidence="4">
    <location>
        <begin position="61"/>
        <end position="83"/>
    </location>
</feature>
<dbReference type="GO" id="GO:0000976">
    <property type="term" value="F:transcription cis-regulatory region binding"/>
    <property type="evidence" value="ECO:0007669"/>
    <property type="project" value="TreeGrafter"/>
</dbReference>
<dbReference type="Pfam" id="PF13377">
    <property type="entry name" value="Peripla_BP_3"/>
    <property type="match status" value="1"/>
</dbReference>
<dbReference type="PROSITE" id="PS50932">
    <property type="entry name" value="HTH_LACI_2"/>
    <property type="match status" value="1"/>
</dbReference>
<dbReference type="Gene3D" id="3.40.50.2300">
    <property type="match status" value="2"/>
</dbReference>
<name>A0A931IJM2_9NOCA</name>
<keyword evidence="4" id="KW-0472">Membrane</keyword>
<keyword evidence="4" id="KW-1133">Transmembrane helix</keyword>
<protein>
    <submittedName>
        <fullName evidence="7">LacI family DNA-binding transcriptional regulator</fullName>
    </submittedName>
</protein>
<dbReference type="Gene3D" id="1.10.260.40">
    <property type="entry name" value="lambda repressor-like DNA-binding domains"/>
    <property type="match status" value="1"/>
</dbReference>
<evidence type="ECO:0000256" key="3">
    <source>
        <dbReference type="ARBA" id="ARBA00023163"/>
    </source>
</evidence>
<dbReference type="EMBL" id="JADMLG010000022">
    <property type="protein sequence ID" value="MBH0781202.1"/>
    <property type="molecule type" value="Genomic_DNA"/>
</dbReference>
<dbReference type="InterPro" id="IPR028082">
    <property type="entry name" value="Peripla_BP_I"/>
</dbReference>
<sequence>MKRSARPTRADVARLAKVSTATVSYVLNNVAGQRISPQTQRAVREAAAALGYRPNLAARNLVIGGSGLVLYIVPQMALGALAMEVGSRLTTALARHGIVMSLQFETEDGANIAEAIAGLDPIAVAGVFPLTGAALDLAGAAGLPQIHLGSANLHTLAALHLEVGRLRVRHLLAHGHRRLGFAYSDDPKLRLFGDYWLEGLRVAARDHELPDPVVGEVGADGANAAEIVRSWTERGVTAVCAQSDETAFVVLHGIRRAGLRCPQDLAVMGVDAIGLGIVSDPPLTTVGFRAAAIVDTAVDSMMSALGLPHEPAEEHGEFAILIDRDSV</sequence>
<evidence type="ECO:0000256" key="2">
    <source>
        <dbReference type="ARBA" id="ARBA00023125"/>
    </source>
</evidence>
<dbReference type="SMART" id="SM00354">
    <property type="entry name" value="HTH_LACI"/>
    <property type="match status" value="1"/>
</dbReference>
<comment type="caution">
    <text evidence="7">The sequence shown here is derived from an EMBL/GenBank/DDBJ whole genome shotgun (WGS) entry which is preliminary data.</text>
</comment>
<feature type="domain" description="HTH lacI-type" evidence="5">
    <location>
        <begin position="7"/>
        <end position="63"/>
    </location>
</feature>
<dbReference type="SUPFAM" id="SSF47413">
    <property type="entry name" value="lambda repressor-like DNA-binding domains"/>
    <property type="match status" value="1"/>
</dbReference>
<proteinExistence type="predicted"/>
<dbReference type="Pfam" id="PF00356">
    <property type="entry name" value="LacI"/>
    <property type="match status" value="1"/>
</dbReference>
<dbReference type="RefSeq" id="WP_196149123.1">
    <property type="nucleotide sequence ID" value="NZ_JADMLG010000003.1"/>
</dbReference>
<dbReference type="PANTHER" id="PTHR30146:SF153">
    <property type="entry name" value="LACTOSE OPERON REPRESSOR"/>
    <property type="match status" value="1"/>
</dbReference>
<keyword evidence="3" id="KW-0804">Transcription</keyword>
<keyword evidence="2 7" id="KW-0238">DNA-binding</keyword>
<evidence type="ECO:0000259" key="5">
    <source>
        <dbReference type="PROSITE" id="PS50932"/>
    </source>
</evidence>
<dbReference type="SUPFAM" id="SSF53822">
    <property type="entry name" value="Periplasmic binding protein-like I"/>
    <property type="match status" value="1"/>
</dbReference>
<accession>A0A931IJM2</accession>
<evidence type="ECO:0000313" key="6">
    <source>
        <dbReference type="EMBL" id="MBH0776816.1"/>
    </source>
</evidence>
<dbReference type="Proteomes" id="UP000655751">
    <property type="component" value="Unassembled WGS sequence"/>
</dbReference>